<evidence type="ECO:0000313" key="2">
    <source>
        <dbReference type="Proteomes" id="UP000005239"/>
    </source>
</evidence>
<sequence>MGAKDKGERLGSTVAPVVVGELAVIMVTVVHSVVDVSLQSRHTIVIGPETKLFWLGVDVVDSDGDIVDDSLGSLSDAVSVDVVDSEFEIQVELDSGSISSEEVVGSVAVMFTEAVEKPVALESVVPSGNVAVSVKGFAEVVDVDTVLVDEPVTVPDSIAEDSVVLSEVVPVKVDCVEDVVSPFGCCPPAPPLSVVLAISVMVTSAVVEEDQ</sequence>
<dbReference type="Proteomes" id="UP000005239">
    <property type="component" value="Unassembled WGS sequence"/>
</dbReference>
<dbReference type="EnsemblMetazoa" id="PPA33793.1">
    <property type="protein sequence ID" value="PPA33793.1"/>
    <property type="gene ID" value="WBGene00272162"/>
</dbReference>
<name>A0A2A6BS87_PRIPA</name>
<evidence type="ECO:0000313" key="1">
    <source>
        <dbReference type="EnsemblMetazoa" id="PPA33793.1"/>
    </source>
</evidence>
<dbReference type="AlphaFoldDB" id="A0A2A6BS87"/>
<accession>A0A2A6BS87</accession>
<organism evidence="1 2">
    <name type="scientific">Pristionchus pacificus</name>
    <name type="common">Parasitic nematode worm</name>
    <dbReference type="NCBI Taxonomy" id="54126"/>
    <lineage>
        <taxon>Eukaryota</taxon>
        <taxon>Metazoa</taxon>
        <taxon>Ecdysozoa</taxon>
        <taxon>Nematoda</taxon>
        <taxon>Chromadorea</taxon>
        <taxon>Rhabditida</taxon>
        <taxon>Rhabditina</taxon>
        <taxon>Diplogasteromorpha</taxon>
        <taxon>Diplogasteroidea</taxon>
        <taxon>Neodiplogasteridae</taxon>
        <taxon>Pristionchus</taxon>
    </lineage>
</organism>
<reference evidence="1" key="2">
    <citation type="submission" date="2022-06" db="UniProtKB">
        <authorList>
            <consortium name="EnsemblMetazoa"/>
        </authorList>
    </citation>
    <scope>IDENTIFICATION</scope>
    <source>
        <strain evidence="1">PS312</strain>
    </source>
</reference>
<gene>
    <name evidence="1" type="primary">WBGene00272162</name>
</gene>
<reference evidence="2" key="1">
    <citation type="journal article" date="2008" name="Nat. Genet.">
        <title>The Pristionchus pacificus genome provides a unique perspective on nematode lifestyle and parasitism.</title>
        <authorList>
            <person name="Dieterich C."/>
            <person name="Clifton S.W."/>
            <person name="Schuster L.N."/>
            <person name="Chinwalla A."/>
            <person name="Delehaunty K."/>
            <person name="Dinkelacker I."/>
            <person name="Fulton L."/>
            <person name="Fulton R."/>
            <person name="Godfrey J."/>
            <person name="Minx P."/>
            <person name="Mitreva M."/>
            <person name="Roeseler W."/>
            <person name="Tian H."/>
            <person name="Witte H."/>
            <person name="Yang S.P."/>
            <person name="Wilson R.K."/>
            <person name="Sommer R.J."/>
        </authorList>
    </citation>
    <scope>NUCLEOTIDE SEQUENCE [LARGE SCALE GENOMIC DNA]</scope>
    <source>
        <strain evidence="2">PS312</strain>
    </source>
</reference>
<accession>A0A8R1ULJ9</accession>
<protein>
    <submittedName>
        <fullName evidence="1">Uncharacterized protein</fullName>
    </submittedName>
</protein>
<proteinExistence type="predicted"/>
<keyword evidence="2" id="KW-1185">Reference proteome</keyword>